<protein>
    <submittedName>
        <fullName evidence="1">Uncharacterized protein</fullName>
    </submittedName>
</protein>
<organism evidence="1 2">
    <name type="scientific">Truncatella angustata</name>
    <dbReference type="NCBI Taxonomy" id="152316"/>
    <lineage>
        <taxon>Eukaryota</taxon>
        <taxon>Fungi</taxon>
        <taxon>Dikarya</taxon>
        <taxon>Ascomycota</taxon>
        <taxon>Pezizomycotina</taxon>
        <taxon>Sordariomycetes</taxon>
        <taxon>Xylariomycetidae</taxon>
        <taxon>Amphisphaeriales</taxon>
        <taxon>Sporocadaceae</taxon>
        <taxon>Truncatella</taxon>
    </lineage>
</organism>
<name>A0A9P8UY35_9PEZI</name>
<comment type="caution">
    <text evidence="1">The sequence shown here is derived from an EMBL/GenBank/DDBJ whole genome shotgun (WGS) entry which is preliminary data.</text>
</comment>
<reference evidence="1" key="1">
    <citation type="journal article" date="2021" name="Nat. Commun.">
        <title>Genetic determinants of endophytism in the Arabidopsis root mycobiome.</title>
        <authorList>
            <person name="Mesny F."/>
            <person name="Miyauchi S."/>
            <person name="Thiergart T."/>
            <person name="Pickel B."/>
            <person name="Atanasova L."/>
            <person name="Karlsson M."/>
            <person name="Huettel B."/>
            <person name="Barry K.W."/>
            <person name="Haridas S."/>
            <person name="Chen C."/>
            <person name="Bauer D."/>
            <person name="Andreopoulos W."/>
            <person name="Pangilinan J."/>
            <person name="LaButti K."/>
            <person name="Riley R."/>
            <person name="Lipzen A."/>
            <person name="Clum A."/>
            <person name="Drula E."/>
            <person name="Henrissat B."/>
            <person name="Kohler A."/>
            <person name="Grigoriev I.V."/>
            <person name="Martin F.M."/>
            <person name="Hacquard S."/>
        </authorList>
    </citation>
    <scope>NUCLEOTIDE SEQUENCE</scope>
    <source>
        <strain evidence="1">MPI-SDFR-AT-0073</strain>
    </source>
</reference>
<sequence>MPNSILVSCLLHMIRCYPKLPSSAGETVDSRFSTNNMHVFARDTSVLTSFTAVTKTQNYTEYSLPFGAATLHPPLDAMLHCRDGGSMSGFEGFRVYHESHHDQQ</sequence>
<dbReference type="Proteomes" id="UP000758603">
    <property type="component" value="Unassembled WGS sequence"/>
</dbReference>
<evidence type="ECO:0000313" key="2">
    <source>
        <dbReference type="Proteomes" id="UP000758603"/>
    </source>
</evidence>
<accession>A0A9P8UY35</accession>
<keyword evidence="2" id="KW-1185">Reference proteome</keyword>
<gene>
    <name evidence="1" type="ORF">BKA67DRAFT_47399</name>
</gene>
<proteinExistence type="predicted"/>
<evidence type="ECO:0000313" key="1">
    <source>
        <dbReference type="EMBL" id="KAH6660308.1"/>
    </source>
</evidence>
<dbReference type="AlphaFoldDB" id="A0A9P8UY35"/>
<dbReference type="EMBL" id="JAGPXC010000001">
    <property type="protein sequence ID" value="KAH6660308.1"/>
    <property type="molecule type" value="Genomic_DNA"/>
</dbReference>
<dbReference type="RefSeq" id="XP_045964439.1">
    <property type="nucleotide sequence ID" value="XM_046096908.1"/>
</dbReference>
<dbReference type="GeneID" id="70125800"/>